<keyword evidence="1" id="KW-0472">Membrane</keyword>
<accession>A0ABT9VSB1</accession>
<evidence type="ECO:0000313" key="2">
    <source>
        <dbReference type="EMBL" id="MDQ0163876.1"/>
    </source>
</evidence>
<reference evidence="2 3" key="1">
    <citation type="submission" date="2023-07" db="EMBL/GenBank/DDBJ databases">
        <title>Genomic Encyclopedia of Type Strains, Phase IV (KMG-IV): sequencing the most valuable type-strain genomes for metagenomic binning, comparative biology and taxonomic classification.</title>
        <authorList>
            <person name="Goeker M."/>
        </authorList>
    </citation>
    <scope>NUCLEOTIDE SEQUENCE [LARGE SCALE GENOMIC DNA]</scope>
    <source>
        <strain evidence="2 3">DSM 19092</strain>
    </source>
</reference>
<gene>
    <name evidence="2" type="ORF">J2S06_003004</name>
</gene>
<dbReference type="Proteomes" id="UP001225646">
    <property type="component" value="Unassembled WGS sequence"/>
</dbReference>
<comment type="caution">
    <text evidence="2">The sequence shown here is derived from an EMBL/GenBank/DDBJ whole genome shotgun (WGS) entry which is preliminary data.</text>
</comment>
<evidence type="ECO:0000313" key="3">
    <source>
        <dbReference type="Proteomes" id="UP001225646"/>
    </source>
</evidence>
<organism evidence="2 3">
    <name type="scientific">Aeribacillus alveayuensis</name>
    <dbReference type="NCBI Taxonomy" id="279215"/>
    <lineage>
        <taxon>Bacteria</taxon>
        <taxon>Bacillati</taxon>
        <taxon>Bacillota</taxon>
        <taxon>Bacilli</taxon>
        <taxon>Bacillales</taxon>
        <taxon>Bacillaceae</taxon>
        <taxon>Aeribacillus</taxon>
    </lineage>
</organism>
<feature type="transmembrane region" description="Helical" evidence="1">
    <location>
        <begin position="9"/>
        <end position="36"/>
    </location>
</feature>
<dbReference type="RefSeq" id="WP_419152816.1">
    <property type="nucleotide sequence ID" value="NZ_JAUSTR010000028.1"/>
</dbReference>
<proteinExistence type="predicted"/>
<dbReference type="EMBL" id="JAUSTR010000028">
    <property type="protein sequence ID" value="MDQ0163876.1"/>
    <property type="molecule type" value="Genomic_DNA"/>
</dbReference>
<keyword evidence="1" id="KW-1133">Transmembrane helix</keyword>
<keyword evidence="3" id="KW-1185">Reference proteome</keyword>
<evidence type="ECO:0000256" key="1">
    <source>
        <dbReference type="SAM" id="Phobius"/>
    </source>
</evidence>
<feature type="transmembrane region" description="Helical" evidence="1">
    <location>
        <begin position="67"/>
        <end position="87"/>
    </location>
</feature>
<sequence>MKSKVNKGILFVVVAVVIAVVIKFFLNVLGGFLTFFGSPHHPPIGRGHGARLGHHHFMHGPQFGGGFHLMDLFVFLIVGLAVAFLLFRWMKKRKKDRSYQHNMMETPIYEPIIPVNNSNKDFLDEWEKKQMSKKEDQ</sequence>
<name>A0ABT9VSB1_9BACI</name>
<protein>
    <submittedName>
        <fullName evidence="2">ABC-type amino acid transport system permease subunit</fullName>
    </submittedName>
</protein>
<keyword evidence="1" id="KW-0812">Transmembrane</keyword>